<keyword evidence="1" id="KW-0934">Plastid</keyword>
<reference evidence="1" key="1">
    <citation type="journal article" date="2016" name="BMC Biol.">
        <title>Parallel evolution of highly conserved plastid genome architecture in red seaweeds and seed plants.</title>
        <authorList>
            <person name="Lee J."/>
            <person name="Cho C.H."/>
            <person name="Park S.I."/>
            <person name="Choi J.W."/>
            <person name="Song H.S."/>
            <person name="West J.A."/>
            <person name="Bhattacharya D."/>
            <person name="Yoon H.S."/>
        </authorList>
    </citation>
    <scope>NUCLEOTIDE SEQUENCE</scope>
</reference>
<organism evidence="1">
    <name type="scientific">Riquetophycus sp</name>
    <dbReference type="NCBI Taxonomy" id="1897556"/>
    <lineage>
        <taxon>Eukaryota</taxon>
        <taxon>Rhodophyta</taxon>
        <taxon>Florideophyceae</taxon>
        <taxon>Rhodymeniophycidae</taxon>
        <taxon>Peyssonneliales</taxon>
        <taxon>Peyssonneliaceae</taxon>
        <taxon>Riquetophycus</taxon>
    </lineage>
</organism>
<dbReference type="AlphaFoldDB" id="A0A1C9C830"/>
<dbReference type="EMBL" id="KX284710">
    <property type="protein sequence ID" value="AOM64545.1"/>
    <property type="molecule type" value="Genomic_DNA"/>
</dbReference>
<dbReference type="Pfam" id="PF10718">
    <property type="entry name" value="Ycf34"/>
    <property type="match status" value="1"/>
</dbReference>
<accession>A0A1C9C830</accession>
<name>A0A1C9C830_9FLOR</name>
<evidence type="ECO:0008006" key="2">
    <source>
        <dbReference type="Google" id="ProtNLM"/>
    </source>
</evidence>
<sequence length="79" mass="9396">MCICINCRHVHNCTTYKIIQKQHEQDVYKSYSVFIPSQTIIKVNINTSLKSTQFDWDLIECLSFIEQPGKWLFNLKKKN</sequence>
<gene>
    <name evidence="1" type="primary">ycf34</name>
    <name evidence="1" type="ORF">Riqu_066</name>
</gene>
<proteinExistence type="predicted"/>
<protein>
    <recommendedName>
        <fullName evidence="2">Ycf34</fullName>
    </recommendedName>
</protein>
<dbReference type="InterPro" id="IPR019656">
    <property type="entry name" value="Uncharacterised_Ycf34"/>
</dbReference>
<geneLocation type="plastid" evidence="1"/>
<evidence type="ECO:0000313" key="1">
    <source>
        <dbReference type="EMBL" id="AOM64545.1"/>
    </source>
</evidence>